<dbReference type="OrthoDB" id="5590473at2759"/>
<dbReference type="AlphaFoldDB" id="A0A167EHY3"/>
<proteinExistence type="predicted"/>
<dbReference type="GeneID" id="30037264"/>
<gene>
    <name evidence="1" type="ORF">AWJ20_5063</name>
</gene>
<evidence type="ECO:0000313" key="1">
    <source>
        <dbReference type="EMBL" id="ANB14105.1"/>
    </source>
</evidence>
<dbReference type="Proteomes" id="UP000189580">
    <property type="component" value="Chromosome d"/>
</dbReference>
<dbReference type="KEGG" id="slb:AWJ20_5063"/>
<dbReference type="CDD" id="cd18724">
    <property type="entry name" value="PIN_LabA-like"/>
    <property type="match status" value="1"/>
</dbReference>
<evidence type="ECO:0008006" key="3">
    <source>
        <dbReference type="Google" id="ProtNLM"/>
    </source>
</evidence>
<keyword evidence="2" id="KW-1185">Reference proteome</keyword>
<dbReference type="RefSeq" id="XP_018736582.1">
    <property type="nucleotide sequence ID" value="XM_018882179.1"/>
</dbReference>
<protein>
    <recommendedName>
        <fullName evidence="3">NYN domain-containing protein</fullName>
    </recommendedName>
</protein>
<evidence type="ECO:0000313" key="2">
    <source>
        <dbReference type="Proteomes" id="UP000189580"/>
    </source>
</evidence>
<name>A0A167EHY3_9ASCO</name>
<organism evidence="1 2">
    <name type="scientific">Sugiyamaella lignohabitans</name>
    <dbReference type="NCBI Taxonomy" id="796027"/>
    <lineage>
        <taxon>Eukaryota</taxon>
        <taxon>Fungi</taxon>
        <taxon>Dikarya</taxon>
        <taxon>Ascomycota</taxon>
        <taxon>Saccharomycotina</taxon>
        <taxon>Dipodascomycetes</taxon>
        <taxon>Dipodascales</taxon>
        <taxon>Trichomonascaceae</taxon>
        <taxon>Sugiyamaella</taxon>
    </lineage>
</organism>
<accession>A0A167EHY3</accession>
<reference evidence="1 2" key="1">
    <citation type="submission" date="2016-02" db="EMBL/GenBank/DDBJ databases">
        <title>Complete genome sequence and transcriptome regulation of the pentose utilising yeast Sugiyamaella lignohabitans.</title>
        <authorList>
            <person name="Bellasio M."/>
            <person name="Peymann A."/>
            <person name="Valli M."/>
            <person name="Sipitzky M."/>
            <person name="Graf A."/>
            <person name="Sauer M."/>
            <person name="Marx H."/>
            <person name="Mattanovich D."/>
        </authorList>
    </citation>
    <scope>NUCLEOTIDE SEQUENCE [LARGE SCALE GENOMIC DNA]</scope>
    <source>
        <strain evidence="1 2">CBS 10342</strain>
    </source>
</reference>
<dbReference type="Gene3D" id="3.40.50.1010">
    <property type="entry name" value="5'-nuclease"/>
    <property type="match status" value="1"/>
</dbReference>
<dbReference type="EMBL" id="CP014502">
    <property type="protein sequence ID" value="ANB14105.1"/>
    <property type="molecule type" value="Genomic_DNA"/>
</dbReference>
<sequence length="205" mass="23217">MFPADRKTLAVPRYIDGNASTSSRSNVSRPLHVFVDWSNIYISFKSITDLKRPPDISALDLVLLRGREFTSKTLASSDLPSEFQAKLKDLRYKVYSVSRQLHSDNINSTAKLKEHGVDEILSQRVTEAVKNHQQGVIVLATGDGSMSSLNREVGFIASIETALTRGWIVELYSFYESLSSNYQHLQQQYPRRMFIFILDNVLGDL</sequence>